<dbReference type="Gene3D" id="3.40.30.10">
    <property type="entry name" value="Glutaredoxin"/>
    <property type="match status" value="1"/>
</dbReference>
<evidence type="ECO:0000313" key="4">
    <source>
        <dbReference type="EMBL" id="UQN34856.1"/>
    </source>
</evidence>
<dbReference type="SFLD" id="SFLDG00358">
    <property type="entry name" value="Main_(cytGST)"/>
    <property type="match status" value="1"/>
</dbReference>
<accession>A0A3R9BA50</accession>
<dbReference type="CDD" id="cd03188">
    <property type="entry name" value="GST_C_Beta"/>
    <property type="match status" value="1"/>
</dbReference>
<dbReference type="InterPro" id="IPR036249">
    <property type="entry name" value="Thioredoxin-like_sf"/>
</dbReference>
<evidence type="ECO:0000313" key="6">
    <source>
        <dbReference type="Proteomes" id="UP000831759"/>
    </source>
</evidence>
<keyword evidence="3" id="KW-0808">Transferase</keyword>
<dbReference type="SUPFAM" id="SSF47616">
    <property type="entry name" value="GST C-terminal domain-like"/>
    <property type="match status" value="1"/>
</dbReference>
<evidence type="ECO:0000313" key="3">
    <source>
        <dbReference type="EMBL" id="AYN21356.1"/>
    </source>
</evidence>
<feature type="domain" description="GST C-terminal" evidence="2">
    <location>
        <begin position="88"/>
        <end position="207"/>
    </location>
</feature>
<dbReference type="PANTHER" id="PTHR44051:SF8">
    <property type="entry name" value="GLUTATHIONE S-TRANSFERASE GSTA"/>
    <property type="match status" value="1"/>
</dbReference>
<dbReference type="SFLD" id="SFLDS00019">
    <property type="entry name" value="Glutathione_Transferase_(cytos"/>
    <property type="match status" value="1"/>
</dbReference>
<dbReference type="SFLD" id="SFLDG01150">
    <property type="entry name" value="Main.1:_Beta-like"/>
    <property type="match status" value="1"/>
</dbReference>
<dbReference type="EMBL" id="CP094619">
    <property type="protein sequence ID" value="UQN34856.1"/>
    <property type="molecule type" value="Genomic_DNA"/>
</dbReference>
<name>A0A3G2HW12_9BURK</name>
<dbReference type="CDD" id="cd03057">
    <property type="entry name" value="GST_N_Beta"/>
    <property type="match status" value="1"/>
</dbReference>
<proteinExistence type="predicted"/>
<evidence type="ECO:0000313" key="5">
    <source>
        <dbReference type="Proteomes" id="UP000268070"/>
    </source>
</evidence>
<dbReference type="PROSITE" id="PS50404">
    <property type="entry name" value="GST_NTER"/>
    <property type="match status" value="1"/>
</dbReference>
<reference evidence="4 6" key="2">
    <citation type="journal article" date="2022" name="Int. J. Syst. Evol. Microbiol.">
        <title>Characterization of Alcaligenes aquatilis as a novel member of heterotrophic nitrifier-aerobic denitrifier and its performance in treating piggery wastewater.</title>
        <authorList>
            <person name="Cao X."/>
            <person name="Zhao B."/>
            <person name="Wu Y."/>
            <person name="Huang J."/>
            <person name="Wang H."/>
            <person name="Sun X."/>
            <person name="Li S."/>
        </authorList>
    </citation>
    <scope>NUCLEOTIDE SEQUENCE [LARGE SCALE GENOMIC DNA]</scope>
    <source>
        <strain evidence="4 6">AS1</strain>
    </source>
</reference>
<organism evidence="3 5">
    <name type="scientific">Alcaligenes aquatilis</name>
    <dbReference type="NCBI Taxonomy" id="323284"/>
    <lineage>
        <taxon>Bacteria</taxon>
        <taxon>Pseudomonadati</taxon>
        <taxon>Pseudomonadota</taxon>
        <taxon>Betaproteobacteria</taxon>
        <taxon>Burkholderiales</taxon>
        <taxon>Alcaligenaceae</taxon>
        <taxon>Alcaligenes</taxon>
    </lineage>
</organism>
<evidence type="ECO:0000259" key="2">
    <source>
        <dbReference type="PROSITE" id="PS50405"/>
    </source>
</evidence>
<dbReference type="Proteomes" id="UP000831759">
    <property type="component" value="Chromosome"/>
</dbReference>
<dbReference type="InterPro" id="IPR010987">
    <property type="entry name" value="Glutathione-S-Trfase_C-like"/>
</dbReference>
<dbReference type="RefSeq" id="WP_094197150.1">
    <property type="nucleotide sequence ID" value="NZ_CP032153.1"/>
</dbReference>
<dbReference type="InterPro" id="IPR004045">
    <property type="entry name" value="Glutathione_S-Trfase_N"/>
</dbReference>
<reference evidence="3 5" key="1">
    <citation type="submission" date="2018-09" db="EMBL/GenBank/DDBJ databases">
        <title>Complete genome sequence of the hydrocarbonoclastic bacterium Alcaligenes aquatilis QD168, isolated from a crude-oil polluted marine sediment of Central Chile.</title>
        <authorList>
            <person name="Duran R.E."/>
            <person name="Barra B."/>
            <person name="Salva-Serra F."/>
            <person name="Mendez V."/>
            <person name="Moore E.R.B."/>
            <person name="Seeger M."/>
        </authorList>
    </citation>
    <scope>NUCLEOTIDE SEQUENCE [LARGE SCALE GENOMIC DNA]</scope>
    <source>
        <strain evidence="3 5">QD168</strain>
    </source>
</reference>
<sequence>MSRWVFYCAPGTCALATHIALHEAGADFDVVKLDFGANQQQSPEFLRVNPKGRVPALVTEQGTLTETPALLAFVAQSFPAAKLAPLNDPFAFARMQELHSYLASTVHVAHAHKRRGSRWVDDPAVEEAMRAKVPQNMTACAAYLESLIVGPWALGEQFSVADAYLYTVGGWLEGDAVDMSQFPKLSAYLERVGAREAVRKAVAEAAA</sequence>
<feature type="domain" description="GST N-terminal" evidence="1">
    <location>
        <begin position="1"/>
        <end position="82"/>
    </location>
</feature>
<dbReference type="Pfam" id="PF02798">
    <property type="entry name" value="GST_N"/>
    <property type="match status" value="1"/>
</dbReference>
<dbReference type="PANTHER" id="PTHR44051">
    <property type="entry name" value="GLUTATHIONE S-TRANSFERASE-RELATED"/>
    <property type="match status" value="1"/>
</dbReference>
<dbReference type="Pfam" id="PF13410">
    <property type="entry name" value="GST_C_2"/>
    <property type="match status" value="1"/>
</dbReference>
<dbReference type="SUPFAM" id="SSF52833">
    <property type="entry name" value="Thioredoxin-like"/>
    <property type="match status" value="1"/>
</dbReference>
<keyword evidence="6" id="KW-1185">Reference proteome</keyword>
<dbReference type="InterPro" id="IPR036282">
    <property type="entry name" value="Glutathione-S-Trfase_C_sf"/>
</dbReference>
<dbReference type="OrthoDB" id="8772754at2"/>
<dbReference type="KEGG" id="aaqu:D3M96_12960"/>
<evidence type="ECO:0000259" key="1">
    <source>
        <dbReference type="PROSITE" id="PS50404"/>
    </source>
</evidence>
<dbReference type="Proteomes" id="UP000268070">
    <property type="component" value="Chromosome"/>
</dbReference>
<protein>
    <submittedName>
        <fullName evidence="3 4">Glutathione S-transferase</fullName>
    </submittedName>
</protein>
<dbReference type="PROSITE" id="PS50405">
    <property type="entry name" value="GST_CTER"/>
    <property type="match status" value="1"/>
</dbReference>
<accession>A0A3G2HW12</accession>
<dbReference type="InterPro" id="IPR040079">
    <property type="entry name" value="Glutathione_S-Trfase"/>
</dbReference>
<dbReference type="Gene3D" id="1.20.1050.10">
    <property type="match status" value="1"/>
</dbReference>
<dbReference type="GO" id="GO:0016740">
    <property type="term" value="F:transferase activity"/>
    <property type="evidence" value="ECO:0007669"/>
    <property type="project" value="UniProtKB-KW"/>
</dbReference>
<gene>
    <name evidence="3" type="ORF">D3M96_12960</name>
    <name evidence="4" type="ORF">MTR80_11125</name>
</gene>
<dbReference type="EMBL" id="CP032153">
    <property type="protein sequence ID" value="AYN21356.1"/>
    <property type="molecule type" value="Genomic_DNA"/>
</dbReference>
<dbReference type="AlphaFoldDB" id="A0A3G2HW12"/>
<dbReference type="GeneID" id="96869495"/>